<dbReference type="Proteomes" id="UP000053789">
    <property type="component" value="Unassembled WGS sequence"/>
</dbReference>
<name>A0A0D2H3D2_CLAB1</name>
<dbReference type="RefSeq" id="XP_016614497.1">
    <property type="nucleotide sequence ID" value="XM_016769124.1"/>
</dbReference>
<organism evidence="1 2">
    <name type="scientific">Cladophialophora bantiana (strain ATCC 10958 / CBS 173.52 / CDC B-1940 / NIH 8579)</name>
    <name type="common">Xylohypha bantiana</name>
    <dbReference type="NCBI Taxonomy" id="1442370"/>
    <lineage>
        <taxon>Eukaryota</taxon>
        <taxon>Fungi</taxon>
        <taxon>Dikarya</taxon>
        <taxon>Ascomycota</taxon>
        <taxon>Pezizomycotina</taxon>
        <taxon>Eurotiomycetes</taxon>
        <taxon>Chaetothyriomycetidae</taxon>
        <taxon>Chaetothyriales</taxon>
        <taxon>Herpotrichiellaceae</taxon>
        <taxon>Cladophialophora</taxon>
    </lineage>
</organism>
<dbReference type="GeneID" id="27704340"/>
<dbReference type="HOGENOM" id="CLU_2061236_0_0_1"/>
<accession>A0A0D2H3D2</accession>
<evidence type="ECO:0008006" key="3">
    <source>
        <dbReference type="Google" id="ProtNLM"/>
    </source>
</evidence>
<sequence>MPDDHPRLPRLRGYFQPTDVSMYKWSGQRADLQFDLDGFNAITKERFGYPLYQYWYFFTSPDGYQIIDNNLERFWEVLHGAEPDWMEKMFAGEDAMTTYMSGNRRVNFEVLCKGAEIEG</sequence>
<proteinExistence type="predicted"/>
<dbReference type="OrthoDB" id="284184at2759"/>
<dbReference type="AlphaFoldDB" id="A0A0D2H3D2"/>
<protein>
    <recommendedName>
        <fullName evidence="3">EthD domain-containing protein</fullName>
    </recommendedName>
</protein>
<evidence type="ECO:0000313" key="2">
    <source>
        <dbReference type="Proteomes" id="UP000053789"/>
    </source>
</evidence>
<keyword evidence="2" id="KW-1185">Reference proteome</keyword>
<reference evidence="1" key="1">
    <citation type="submission" date="2015-01" db="EMBL/GenBank/DDBJ databases">
        <title>The Genome Sequence of Cladophialophora bantiana CBS 173.52.</title>
        <authorList>
            <consortium name="The Broad Institute Genomics Platform"/>
            <person name="Cuomo C."/>
            <person name="de Hoog S."/>
            <person name="Gorbushina A."/>
            <person name="Stielow B."/>
            <person name="Teixiera M."/>
            <person name="Abouelleil A."/>
            <person name="Chapman S.B."/>
            <person name="Priest M."/>
            <person name="Young S.K."/>
            <person name="Wortman J."/>
            <person name="Nusbaum C."/>
            <person name="Birren B."/>
        </authorList>
    </citation>
    <scope>NUCLEOTIDE SEQUENCE [LARGE SCALE GENOMIC DNA]</scope>
    <source>
        <strain evidence="1">CBS 173.52</strain>
    </source>
</reference>
<evidence type="ECO:0000313" key="1">
    <source>
        <dbReference type="EMBL" id="KIW87828.1"/>
    </source>
</evidence>
<dbReference type="EMBL" id="KN847001">
    <property type="protein sequence ID" value="KIW87828.1"/>
    <property type="molecule type" value="Genomic_DNA"/>
</dbReference>
<gene>
    <name evidence="1" type="ORF">Z519_11412</name>
</gene>